<name>D8DVG9_9BACT</name>
<proteinExistence type="predicted"/>
<dbReference type="EMBL" id="ADWO01000041">
    <property type="protein sequence ID" value="EFI72566.1"/>
    <property type="molecule type" value="Genomic_DNA"/>
</dbReference>
<accession>D8DVG9</accession>
<organism evidence="2 3">
    <name type="scientific">Segatella baroniae B14</name>
    <dbReference type="NCBI Taxonomy" id="752555"/>
    <lineage>
        <taxon>Bacteria</taxon>
        <taxon>Pseudomonadati</taxon>
        <taxon>Bacteroidota</taxon>
        <taxon>Bacteroidia</taxon>
        <taxon>Bacteroidales</taxon>
        <taxon>Prevotellaceae</taxon>
        <taxon>Segatella</taxon>
    </lineage>
</organism>
<comment type="caution">
    <text evidence="2">The sequence shown here is derived from an EMBL/GenBank/DDBJ whole genome shotgun (WGS) entry which is preliminary data.</text>
</comment>
<evidence type="ECO:0000259" key="1">
    <source>
        <dbReference type="Pfam" id="PF14213"/>
    </source>
</evidence>
<evidence type="ECO:0000313" key="2">
    <source>
        <dbReference type="EMBL" id="EFI72566.1"/>
    </source>
</evidence>
<keyword evidence="3" id="KW-1185">Reference proteome</keyword>
<evidence type="ECO:0000313" key="3">
    <source>
        <dbReference type="Proteomes" id="UP000004524"/>
    </source>
</evidence>
<protein>
    <submittedName>
        <fullName evidence="2">Na/Pi-cotransporter II-like protein</fullName>
    </submittedName>
</protein>
<sequence length="101" mass="11493">MVKKVLMCMIKMIDILESRQNLPAAGEVLYSSIKEAIQKNDKLSIDMEGVTSLPSILLNVSIGRIIDEDGVNTLKQYVSFVNITQQQAMRLRDYLNRYEQA</sequence>
<dbReference type="AlphaFoldDB" id="D8DVG9"/>
<dbReference type="InterPro" id="IPR025474">
    <property type="entry name" value="DUF4325"/>
</dbReference>
<dbReference type="Proteomes" id="UP000004524">
    <property type="component" value="Unassembled WGS sequence"/>
</dbReference>
<gene>
    <name evidence="2" type="ORF">PBR_2447</name>
</gene>
<reference evidence="2 3" key="1">
    <citation type="journal article" date="2010" name="Microb. Ecol.">
        <title>Comparative genome analysis of Prevotella ruminicola and Prevotella bryantii: insights into their environmental niche.</title>
        <authorList>
            <consortium name="North American Consortium for Rumen Bacteria"/>
            <person name="Purushe J."/>
            <person name="Fouts D.E."/>
            <person name="Morrison M."/>
            <person name="White B.A."/>
            <person name="Mackie R.I."/>
            <person name="Coutinho P.M."/>
            <person name="Henrissat B."/>
            <person name="Nelson K.E."/>
        </authorList>
    </citation>
    <scope>NUCLEOTIDE SEQUENCE [LARGE SCALE GENOMIC DNA]</scope>
    <source>
        <strain evidence="2 3">B14</strain>
    </source>
</reference>
<dbReference type="Pfam" id="PF14213">
    <property type="entry name" value="DUF4325"/>
    <property type="match status" value="1"/>
</dbReference>
<feature type="domain" description="DUF4325" evidence="1">
    <location>
        <begin position="25"/>
        <end position="86"/>
    </location>
</feature>